<comment type="subcellular location">
    <subcellularLocation>
        <location evidence="1">Membrane</location>
    </subcellularLocation>
</comment>
<keyword evidence="8" id="KW-1185">Reference proteome</keyword>
<dbReference type="InterPro" id="IPR036286">
    <property type="entry name" value="LexA/Signal_pep-like_sf"/>
</dbReference>
<dbReference type="NCBIfam" id="TIGR02228">
    <property type="entry name" value="sigpep_I_arch"/>
    <property type="match status" value="1"/>
</dbReference>
<evidence type="ECO:0000256" key="2">
    <source>
        <dbReference type="ARBA" id="ARBA00022692"/>
    </source>
</evidence>
<feature type="transmembrane region" description="Helical" evidence="6">
    <location>
        <begin position="151"/>
        <end position="172"/>
    </location>
</feature>
<dbReference type="PANTHER" id="PTHR10806:SF6">
    <property type="entry name" value="SIGNAL PEPTIDASE COMPLEX CATALYTIC SUBUNIT SEC11"/>
    <property type="match status" value="1"/>
</dbReference>
<keyword evidence="3 6" id="KW-1133">Transmembrane helix</keyword>
<evidence type="ECO:0000256" key="3">
    <source>
        <dbReference type="ARBA" id="ARBA00022989"/>
    </source>
</evidence>
<dbReference type="InterPro" id="IPR001733">
    <property type="entry name" value="Peptidase_S26B"/>
</dbReference>
<dbReference type="EC" id="3.4.21.89" evidence="5"/>
<dbReference type="GO" id="GO:0009003">
    <property type="term" value="F:signal peptidase activity"/>
    <property type="evidence" value="ECO:0007669"/>
    <property type="project" value="UniProtKB-EC"/>
</dbReference>
<gene>
    <name evidence="7" type="ORF">WCV65_19160</name>
</gene>
<evidence type="ECO:0000256" key="5">
    <source>
        <dbReference type="NCBIfam" id="TIGR02228"/>
    </source>
</evidence>
<proteinExistence type="predicted"/>
<keyword evidence="7" id="KW-0378">Hydrolase</keyword>
<dbReference type="InterPro" id="IPR019533">
    <property type="entry name" value="Peptidase_S26"/>
</dbReference>
<sequence>MKAIKKMISTSITALLFIVLLLMIATVVSSKASGGEPQLLGYQMKTVLSGSMEPGIHTGSIIAVKPGGDMKRFEKNDVITFKMDETTLVTHRIIDVMKSGDQVLYKTKGDNNKTADTEPVLSDNVVAEYSGVTIPYLGYFIDFAKSKEGSALLLVLPGILLLGYSGVTIWRAMARLEEPKKLAENEKTV</sequence>
<evidence type="ECO:0000256" key="4">
    <source>
        <dbReference type="ARBA" id="ARBA00023136"/>
    </source>
</evidence>
<name>A0ABZ2NFQ7_9BACI</name>
<protein>
    <recommendedName>
        <fullName evidence="5">Signal peptidase I</fullName>
        <ecNumber evidence="5">3.4.21.89</ecNumber>
    </recommendedName>
</protein>
<dbReference type="PRINTS" id="PR00728">
    <property type="entry name" value="SIGNALPTASE"/>
</dbReference>
<evidence type="ECO:0000256" key="1">
    <source>
        <dbReference type="ARBA" id="ARBA00004370"/>
    </source>
</evidence>
<reference evidence="7 8" key="1">
    <citation type="submission" date="2024-02" db="EMBL/GenBank/DDBJ databases">
        <title>Seven novel Bacillus-like species.</title>
        <authorList>
            <person name="Liu G."/>
        </authorList>
    </citation>
    <scope>NUCLEOTIDE SEQUENCE [LARGE SCALE GENOMIC DNA]</scope>
    <source>
        <strain evidence="7 8">FJAT-52054</strain>
    </source>
</reference>
<evidence type="ECO:0000313" key="7">
    <source>
        <dbReference type="EMBL" id="WXB96627.1"/>
    </source>
</evidence>
<dbReference type="Proteomes" id="UP001377337">
    <property type="component" value="Chromosome"/>
</dbReference>
<accession>A0ABZ2NFQ7</accession>
<evidence type="ECO:0000313" key="8">
    <source>
        <dbReference type="Proteomes" id="UP001377337"/>
    </source>
</evidence>
<dbReference type="NCBIfam" id="NF046067">
    <property type="entry name" value="SigPepSipWBacil"/>
    <property type="match status" value="1"/>
</dbReference>
<organism evidence="7 8">
    <name type="scientific">Metabacillus sediminis</name>
    <dbReference type="NCBI Taxonomy" id="3117746"/>
    <lineage>
        <taxon>Bacteria</taxon>
        <taxon>Bacillati</taxon>
        <taxon>Bacillota</taxon>
        <taxon>Bacilli</taxon>
        <taxon>Bacillales</taxon>
        <taxon>Bacillaceae</taxon>
        <taxon>Metabacillus</taxon>
    </lineage>
</organism>
<dbReference type="EMBL" id="CP147407">
    <property type="protein sequence ID" value="WXB96627.1"/>
    <property type="molecule type" value="Genomic_DNA"/>
</dbReference>
<dbReference type="RefSeq" id="WP_338778734.1">
    <property type="nucleotide sequence ID" value="NZ_CP147407.1"/>
</dbReference>
<dbReference type="CDD" id="cd06530">
    <property type="entry name" value="S26_SPase_I"/>
    <property type="match status" value="1"/>
</dbReference>
<keyword evidence="4 6" id="KW-0472">Membrane</keyword>
<dbReference type="PANTHER" id="PTHR10806">
    <property type="entry name" value="SIGNAL PEPTIDASE COMPLEX CATALYTIC SUBUNIT SEC11"/>
    <property type="match status" value="1"/>
</dbReference>
<keyword evidence="2 6" id="KW-0812">Transmembrane</keyword>
<evidence type="ECO:0000256" key="6">
    <source>
        <dbReference type="SAM" id="Phobius"/>
    </source>
</evidence>
<dbReference type="SUPFAM" id="SSF51306">
    <property type="entry name" value="LexA/Signal peptidase"/>
    <property type="match status" value="1"/>
</dbReference>